<organism evidence="5 6">
    <name type="scientific">Actinomortierella ambigua</name>
    <dbReference type="NCBI Taxonomy" id="1343610"/>
    <lineage>
        <taxon>Eukaryota</taxon>
        <taxon>Fungi</taxon>
        <taxon>Fungi incertae sedis</taxon>
        <taxon>Mucoromycota</taxon>
        <taxon>Mortierellomycotina</taxon>
        <taxon>Mortierellomycetes</taxon>
        <taxon>Mortierellales</taxon>
        <taxon>Mortierellaceae</taxon>
        <taxon>Actinomortierella</taxon>
    </lineage>
</organism>
<gene>
    <name evidence="5" type="ORF">DFQ27_004064</name>
</gene>
<evidence type="ECO:0000313" key="5">
    <source>
        <dbReference type="EMBL" id="KAG0259444.1"/>
    </source>
</evidence>
<reference evidence="5" key="1">
    <citation type="journal article" date="2020" name="Fungal Divers.">
        <title>Resolving the Mortierellaceae phylogeny through synthesis of multi-gene phylogenetics and phylogenomics.</title>
        <authorList>
            <person name="Vandepol N."/>
            <person name="Liber J."/>
            <person name="Desiro A."/>
            <person name="Na H."/>
            <person name="Kennedy M."/>
            <person name="Barry K."/>
            <person name="Grigoriev I.V."/>
            <person name="Miller A.N."/>
            <person name="O'Donnell K."/>
            <person name="Stajich J.E."/>
            <person name="Bonito G."/>
        </authorList>
    </citation>
    <scope>NUCLEOTIDE SEQUENCE</scope>
    <source>
        <strain evidence="5">BC1065</strain>
    </source>
</reference>
<keyword evidence="3" id="KW-0808">Transferase</keyword>
<proteinExistence type="inferred from homology"/>
<dbReference type="InterPro" id="IPR013216">
    <property type="entry name" value="Methyltransf_11"/>
</dbReference>
<name>A0A9P6Q729_9FUNG</name>
<dbReference type="PANTHER" id="PTHR44942:SF4">
    <property type="entry name" value="METHYLTRANSFERASE TYPE 11 DOMAIN-CONTAINING PROTEIN"/>
    <property type="match status" value="1"/>
</dbReference>
<evidence type="ECO:0000256" key="3">
    <source>
        <dbReference type="ARBA" id="ARBA00022679"/>
    </source>
</evidence>
<protein>
    <recommendedName>
        <fullName evidence="4">Methyltransferase type 11 domain-containing protein</fullName>
    </recommendedName>
</protein>
<dbReference type="Pfam" id="PF08241">
    <property type="entry name" value="Methyltransf_11"/>
    <property type="match status" value="1"/>
</dbReference>
<dbReference type="PANTHER" id="PTHR44942">
    <property type="entry name" value="METHYLTRANSF_11 DOMAIN-CONTAINING PROTEIN"/>
    <property type="match status" value="1"/>
</dbReference>
<dbReference type="InterPro" id="IPR051052">
    <property type="entry name" value="Diverse_substrate_MTase"/>
</dbReference>
<dbReference type="Gene3D" id="3.40.50.150">
    <property type="entry name" value="Vaccinia Virus protein VP39"/>
    <property type="match status" value="1"/>
</dbReference>
<dbReference type="EMBL" id="JAAAJB010000284">
    <property type="protein sequence ID" value="KAG0259444.1"/>
    <property type="molecule type" value="Genomic_DNA"/>
</dbReference>
<keyword evidence="6" id="KW-1185">Reference proteome</keyword>
<evidence type="ECO:0000256" key="2">
    <source>
        <dbReference type="ARBA" id="ARBA00022603"/>
    </source>
</evidence>
<accession>A0A9P6Q729</accession>
<comment type="similarity">
    <text evidence="1">Belongs to the methyltransferase superfamily.</text>
</comment>
<keyword evidence="2" id="KW-0489">Methyltransferase</keyword>
<dbReference type="CDD" id="cd02440">
    <property type="entry name" value="AdoMet_MTases"/>
    <property type="match status" value="1"/>
</dbReference>
<evidence type="ECO:0000256" key="1">
    <source>
        <dbReference type="ARBA" id="ARBA00008361"/>
    </source>
</evidence>
<sequence length="271" mass="30513">MATFSSKTYNSALYQSFRPVYNGNLFKMLYDYHARGNGKLDLAVDVGTGTGQVATILADKFRRVKGIDASAKMIEAAVQKPNVEYIVSPSEDLSVLPSSSVDLLTVAQALHWFDHPKFFAEVHRVLTPGGTFAAIGYSFVVLKDHPRASAKIVELGLGKDKLGNYWDPGRAILDNLYRDVEFAHLVDVQHHTFPNNKDHFPDILTQDVSMDTFRNYIKTWSSYKTYSEKFPDRPDIVDQTIDEILREEQLSGQDVVHLQWPSTVILGRKSA</sequence>
<dbReference type="OrthoDB" id="10027013at2759"/>
<dbReference type="Proteomes" id="UP000807716">
    <property type="component" value="Unassembled WGS sequence"/>
</dbReference>
<evidence type="ECO:0000259" key="4">
    <source>
        <dbReference type="Pfam" id="PF08241"/>
    </source>
</evidence>
<feature type="domain" description="Methyltransferase type 11" evidence="4">
    <location>
        <begin position="44"/>
        <end position="133"/>
    </location>
</feature>
<dbReference type="SUPFAM" id="SSF53335">
    <property type="entry name" value="S-adenosyl-L-methionine-dependent methyltransferases"/>
    <property type="match status" value="1"/>
</dbReference>
<comment type="caution">
    <text evidence="5">The sequence shown here is derived from an EMBL/GenBank/DDBJ whole genome shotgun (WGS) entry which is preliminary data.</text>
</comment>
<dbReference type="AlphaFoldDB" id="A0A9P6Q729"/>
<dbReference type="InterPro" id="IPR029063">
    <property type="entry name" value="SAM-dependent_MTases_sf"/>
</dbReference>
<dbReference type="GO" id="GO:0032259">
    <property type="term" value="P:methylation"/>
    <property type="evidence" value="ECO:0007669"/>
    <property type="project" value="UniProtKB-KW"/>
</dbReference>
<evidence type="ECO:0000313" key="6">
    <source>
        <dbReference type="Proteomes" id="UP000807716"/>
    </source>
</evidence>
<dbReference type="GO" id="GO:0008757">
    <property type="term" value="F:S-adenosylmethionine-dependent methyltransferase activity"/>
    <property type="evidence" value="ECO:0007669"/>
    <property type="project" value="InterPro"/>
</dbReference>